<keyword evidence="12" id="KW-1185">Reference proteome</keyword>
<evidence type="ECO:0000313" key="11">
    <source>
        <dbReference type="EMBL" id="AEV94823.1"/>
    </source>
</evidence>
<dbReference type="GO" id="GO:0000976">
    <property type="term" value="F:transcription cis-regulatory region binding"/>
    <property type="evidence" value="ECO:0007669"/>
    <property type="project" value="TreeGrafter"/>
</dbReference>
<keyword evidence="5" id="KW-0010">Activator</keyword>
<evidence type="ECO:0000256" key="8">
    <source>
        <dbReference type="PROSITE-ProRule" id="PRU01091"/>
    </source>
</evidence>
<dbReference type="PROSITE" id="PS51755">
    <property type="entry name" value="OMPR_PHOB"/>
    <property type="match status" value="1"/>
</dbReference>
<dbReference type="STRING" id="701521.PECL_522"/>
<keyword evidence="3" id="KW-0805">Transcription regulation</keyword>
<dbReference type="GO" id="GO:0006355">
    <property type="term" value="P:regulation of DNA-templated transcription"/>
    <property type="evidence" value="ECO:0007669"/>
    <property type="project" value="InterPro"/>
</dbReference>
<feature type="modified residue" description="4-aspartylphosphate" evidence="7">
    <location>
        <position position="53"/>
    </location>
</feature>
<dbReference type="GO" id="GO:0000156">
    <property type="term" value="F:phosphorelay response regulator activity"/>
    <property type="evidence" value="ECO:0007669"/>
    <property type="project" value="TreeGrafter"/>
</dbReference>
<feature type="DNA-binding region" description="OmpR/PhoB-type" evidence="8">
    <location>
        <begin position="131"/>
        <end position="231"/>
    </location>
</feature>
<dbReference type="InterPro" id="IPR036388">
    <property type="entry name" value="WH-like_DNA-bd_sf"/>
</dbReference>
<dbReference type="Gene3D" id="1.10.10.10">
    <property type="entry name" value="Winged helix-like DNA-binding domain superfamily/Winged helix DNA-binding domain"/>
    <property type="match status" value="1"/>
</dbReference>
<dbReference type="SMART" id="SM00448">
    <property type="entry name" value="REC"/>
    <property type="match status" value="1"/>
</dbReference>
<proteinExistence type="predicted"/>
<evidence type="ECO:0000256" key="7">
    <source>
        <dbReference type="PROSITE-ProRule" id="PRU00169"/>
    </source>
</evidence>
<accession>G8PC04</accession>
<evidence type="ECO:0000256" key="3">
    <source>
        <dbReference type="ARBA" id="ARBA00023015"/>
    </source>
</evidence>
<dbReference type="Pfam" id="PF00486">
    <property type="entry name" value="Trans_reg_C"/>
    <property type="match status" value="1"/>
</dbReference>
<keyword evidence="2" id="KW-0902">Two-component regulatory system</keyword>
<keyword evidence="4 8" id="KW-0238">DNA-binding</keyword>
<evidence type="ECO:0000259" key="9">
    <source>
        <dbReference type="PROSITE" id="PS50110"/>
    </source>
</evidence>
<dbReference type="eggNOG" id="COG0745">
    <property type="taxonomic scope" value="Bacteria"/>
</dbReference>
<dbReference type="SUPFAM" id="SSF46894">
    <property type="entry name" value="C-terminal effector domain of the bipartite response regulators"/>
    <property type="match status" value="1"/>
</dbReference>
<keyword evidence="6" id="KW-0804">Transcription</keyword>
<dbReference type="GO" id="GO:0032993">
    <property type="term" value="C:protein-DNA complex"/>
    <property type="evidence" value="ECO:0007669"/>
    <property type="project" value="TreeGrafter"/>
</dbReference>
<dbReference type="HOGENOM" id="CLU_000445_30_4_9"/>
<evidence type="ECO:0000256" key="4">
    <source>
        <dbReference type="ARBA" id="ARBA00023125"/>
    </source>
</evidence>
<dbReference type="Gene3D" id="3.40.50.2300">
    <property type="match status" value="1"/>
</dbReference>
<sequence length="232" mass="26494">MARKILVVDDEPSIVTLIQYNLEQELYEVEAVGDGIEAVKRAQNNNFDFIIMDLMLPGQDGFEATKAIRKFNPDVPILMLTAKTGEIDKVMGLELGADDYLTKPFSPQELLSRMKAIWRRTDRYSKSNVKNSGASNDAGVEINLKRKIVTKNSKPIELTPNEFKLLEYLYENSGQVLSREQILNSVWGYEFGGQTRIVDLHVSHLRDKLEDDPKHPNIIRTVRGFGYEFSQR</sequence>
<dbReference type="InterPro" id="IPR011006">
    <property type="entry name" value="CheY-like_superfamily"/>
</dbReference>
<reference evidence="11 12" key="1">
    <citation type="journal article" date="2012" name="J. Bacteriol.">
        <title>Complete Genome Sequence of the Beer Spoilage Organism Pediococcus claussenii ATCC BAA-344T.</title>
        <authorList>
            <person name="Pittet V."/>
            <person name="Abegunde T."/>
            <person name="Marfleet T."/>
            <person name="Haakensen M."/>
            <person name="Morrow K."/>
            <person name="Jayaprakash T."/>
            <person name="Schroeder K."/>
            <person name="Trost B."/>
            <person name="Byrns S."/>
            <person name="Bergsveinson J."/>
            <person name="Kusalik A."/>
            <person name="Ziola B."/>
        </authorList>
    </citation>
    <scope>NUCLEOTIDE SEQUENCE [LARGE SCALE GENOMIC DNA]</scope>
    <source>
        <strain evidence="11 12">ATCC BAA-344</strain>
    </source>
</reference>
<gene>
    <name evidence="11" type="primary">phoP</name>
    <name evidence="11" type="ordered locus">PECL_522</name>
</gene>
<dbReference type="InterPro" id="IPR016032">
    <property type="entry name" value="Sig_transdc_resp-reg_C-effctor"/>
</dbReference>
<dbReference type="PROSITE" id="PS50110">
    <property type="entry name" value="RESPONSE_REGULATORY"/>
    <property type="match status" value="1"/>
</dbReference>
<dbReference type="InterPro" id="IPR039420">
    <property type="entry name" value="WalR-like"/>
</dbReference>
<evidence type="ECO:0000256" key="5">
    <source>
        <dbReference type="ARBA" id="ARBA00023159"/>
    </source>
</evidence>
<organism evidence="11 12">
    <name type="scientific">Pediococcus claussenii (strain ATCC BAA-344 / DSM 14800 / JCM 18046 / KCTC 3811 / LMG 21948 / P06)</name>
    <dbReference type="NCBI Taxonomy" id="701521"/>
    <lineage>
        <taxon>Bacteria</taxon>
        <taxon>Bacillati</taxon>
        <taxon>Bacillota</taxon>
        <taxon>Bacilli</taxon>
        <taxon>Lactobacillales</taxon>
        <taxon>Lactobacillaceae</taxon>
        <taxon>Pediococcus</taxon>
    </lineage>
</organism>
<evidence type="ECO:0000256" key="6">
    <source>
        <dbReference type="ARBA" id="ARBA00023163"/>
    </source>
</evidence>
<evidence type="ECO:0000256" key="1">
    <source>
        <dbReference type="ARBA" id="ARBA00022553"/>
    </source>
</evidence>
<dbReference type="GO" id="GO:0005829">
    <property type="term" value="C:cytosol"/>
    <property type="evidence" value="ECO:0007669"/>
    <property type="project" value="TreeGrafter"/>
</dbReference>
<dbReference type="PANTHER" id="PTHR48111:SF1">
    <property type="entry name" value="TWO-COMPONENT RESPONSE REGULATOR ORR33"/>
    <property type="match status" value="1"/>
</dbReference>
<dbReference type="FunFam" id="3.40.50.2300:FF:000001">
    <property type="entry name" value="DNA-binding response regulator PhoB"/>
    <property type="match status" value="1"/>
</dbReference>
<protein>
    <submittedName>
        <fullName evidence="11">Alkaline phosphatase synthesis transcriptional regulatory protein phoP</fullName>
    </submittedName>
</protein>
<feature type="domain" description="OmpR/PhoB-type" evidence="10">
    <location>
        <begin position="131"/>
        <end position="231"/>
    </location>
</feature>
<dbReference type="CDD" id="cd00383">
    <property type="entry name" value="trans_reg_C"/>
    <property type="match status" value="1"/>
</dbReference>
<evidence type="ECO:0000313" key="12">
    <source>
        <dbReference type="Proteomes" id="UP000005444"/>
    </source>
</evidence>
<dbReference type="InterPro" id="IPR001867">
    <property type="entry name" value="OmpR/PhoB-type_DNA-bd"/>
</dbReference>
<dbReference type="PATRIC" id="fig|701521.8.peg.500"/>
<dbReference type="RefSeq" id="WP_014215020.1">
    <property type="nucleotide sequence ID" value="NC_016605.1"/>
</dbReference>
<dbReference type="EMBL" id="CP003137">
    <property type="protein sequence ID" value="AEV94823.1"/>
    <property type="molecule type" value="Genomic_DNA"/>
</dbReference>
<keyword evidence="1 7" id="KW-0597">Phosphoprotein</keyword>
<dbReference type="InterPro" id="IPR001789">
    <property type="entry name" value="Sig_transdc_resp-reg_receiver"/>
</dbReference>
<dbReference type="PANTHER" id="PTHR48111">
    <property type="entry name" value="REGULATOR OF RPOS"/>
    <property type="match status" value="1"/>
</dbReference>
<dbReference type="KEGG" id="pce:PECL_522"/>
<dbReference type="AlphaFoldDB" id="G8PC04"/>
<dbReference type="Gene3D" id="6.10.250.690">
    <property type="match status" value="1"/>
</dbReference>
<dbReference type="Proteomes" id="UP000005444">
    <property type="component" value="Chromosome"/>
</dbReference>
<evidence type="ECO:0000256" key="2">
    <source>
        <dbReference type="ARBA" id="ARBA00023012"/>
    </source>
</evidence>
<name>G8PC04_PEDCP</name>
<dbReference type="SUPFAM" id="SSF52172">
    <property type="entry name" value="CheY-like"/>
    <property type="match status" value="1"/>
</dbReference>
<feature type="domain" description="Response regulatory" evidence="9">
    <location>
        <begin position="4"/>
        <end position="118"/>
    </location>
</feature>
<dbReference type="FunFam" id="1.10.10.10:FF:000018">
    <property type="entry name" value="DNA-binding response regulator ResD"/>
    <property type="match status" value="1"/>
</dbReference>
<evidence type="ECO:0000259" key="10">
    <source>
        <dbReference type="PROSITE" id="PS51755"/>
    </source>
</evidence>
<dbReference type="SMART" id="SM00862">
    <property type="entry name" value="Trans_reg_C"/>
    <property type="match status" value="1"/>
</dbReference>
<dbReference type="Pfam" id="PF00072">
    <property type="entry name" value="Response_reg"/>
    <property type="match status" value="1"/>
</dbReference>